<dbReference type="GeneID" id="75180850"/>
<evidence type="ECO:0000256" key="1">
    <source>
        <dbReference type="SAM" id="MobiDB-lite"/>
    </source>
</evidence>
<dbReference type="Pfam" id="PF03692">
    <property type="entry name" value="CxxCxxCC"/>
    <property type="match status" value="1"/>
</dbReference>
<name>A0A8H1QN93_9ACTN</name>
<feature type="region of interest" description="Disordered" evidence="1">
    <location>
        <begin position="183"/>
        <end position="249"/>
    </location>
</feature>
<dbReference type="Proteomes" id="UP000298111">
    <property type="component" value="Unassembled WGS sequence"/>
</dbReference>
<evidence type="ECO:0000313" key="2">
    <source>
        <dbReference type="EMBL" id="TGG80382.1"/>
    </source>
</evidence>
<gene>
    <name evidence="2" type="ORF">D8771_21450</name>
</gene>
<dbReference type="PANTHER" id="PTHR35866:SF1">
    <property type="entry name" value="YKGJ FAMILY CYSTEINE CLUSTER PROTEIN"/>
    <property type="match status" value="1"/>
</dbReference>
<organism evidence="2 3">
    <name type="scientific">Streptomyces albus</name>
    <dbReference type="NCBI Taxonomy" id="1888"/>
    <lineage>
        <taxon>Bacteria</taxon>
        <taxon>Bacillati</taxon>
        <taxon>Actinomycetota</taxon>
        <taxon>Actinomycetes</taxon>
        <taxon>Kitasatosporales</taxon>
        <taxon>Streptomycetaceae</taxon>
        <taxon>Streptomyces</taxon>
    </lineage>
</organism>
<dbReference type="InterPro" id="IPR005358">
    <property type="entry name" value="Puta_zinc/iron-chelating_dom"/>
</dbReference>
<sequence length="249" mass="26514">MSGSGANLAGCASCKGRCCREYTVNVTVADIRRLATGMALHPREFVALKEKDDGDFRLRPGGPKFDLRLKHRPVTEGCVFLMEIAPGHARCGAYAHRPRVCANFPAALIGNTVTIRSDTLCGGSDSWNLTAMDLPALRANIMRNKAAWREHLRIAEQWNARVEGGWRTRSEDELFAFILTAEQQDSAERSASSEPSAPSEQPEQPKPAEDADIPGRPGEDAGQGGAAGEAAGTAVAGGQDVGDPAQTSA</sequence>
<feature type="compositionally biased region" description="Low complexity" evidence="1">
    <location>
        <begin position="189"/>
        <end position="202"/>
    </location>
</feature>
<dbReference type="EMBL" id="RCIY01000069">
    <property type="protein sequence ID" value="TGG80382.1"/>
    <property type="molecule type" value="Genomic_DNA"/>
</dbReference>
<dbReference type="PANTHER" id="PTHR35866">
    <property type="entry name" value="PUTATIVE-RELATED"/>
    <property type="match status" value="1"/>
</dbReference>
<feature type="compositionally biased region" description="Low complexity" evidence="1">
    <location>
        <begin position="228"/>
        <end position="238"/>
    </location>
</feature>
<dbReference type="RefSeq" id="WP_016470330.1">
    <property type="nucleotide sequence ID" value="NZ_BBQG01000028.1"/>
</dbReference>
<comment type="caution">
    <text evidence="2">The sequence shown here is derived from an EMBL/GenBank/DDBJ whole genome shotgun (WGS) entry which is preliminary data.</text>
</comment>
<protein>
    <submittedName>
        <fullName evidence="2">YkgJ family cysteine cluster protein</fullName>
    </submittedName>
</protein>
<proteinExistence type="predicted"/>
<dbReference type="AlphaFoldDB" id="A0A8H1QN93"/>
<evidence type="ECO:0000313" key="3">
    <source>
        <dbReference type="Proteomes" id="UP000298111"/>
    </source>
</evidence>
<reference evidence="2 3" key="1">
    <citation type="submission" date="2018-10" db="EMBL/GenBank/DDBJ databases">
        <title>Isolation of pseudouridimycin from Streptomyces albus DSM 40763.</title>
        <authorList>
            <person name="Rosenqvist P."/>
            <person name="Metsae-Ketelae M."/>
            <person name="Virta P."/>
        </authorList>
    </citation>
    <scope>NUCLEOTIDE SEQUENCE [LARGE SCALE GENOMIC DNA]</scope>
    <source>
        <strain evidence="2 3">DSM 40763</strain>
    </source>
</reference>
<accession>A0A8H1QN93</accession>